<proteinExistence type="predicted"/>
<dbReference type="PANTHER" id="PTHR46825:SF7">
    <property type="entry name" value="D-ALANYL-D-ALANINE CARBOXYPEPTIDASE"/>
    <property type="match status" value="1"/>
</dbReference>
<dbReference type="EMBL" id="CP027541">
    <property type="protein sequence ID" value="AWT57557.1"/>
    <property type="molecule type" value="Genomic_DNA"/>
</dbReference>
<dbReference type="AlphaFoldDB" id="A0A2U9Q0L8"/>
<evidence type="ECO:0000259" key="1">
    <source>
        <dbReference type="Pfam" id="PF00144"/>
    </source>
</evidence>
<evidence type="ECO:0000313" key="2">
    <source>
        <dbReference type="EMBL" id="AWT57557.1"/>
    </source>
</evidence>
<sequence length="364" mass="37903">MGPVHKPSLVAAALLVGLTAAPFEVPVAGAAPVSSLDQVLSDAVAADGVPGAIAVVYDGHTLSRHWAGVSDVATGAEFTPNTHVRAGSVSKVFVAAMILQLVAEGRIDLDAPIEVYLPGRVRGEGIDPEAITVRQVLRHQSGLPEYFDSVTDVPTEPVTGEQLLDMALTRPAGFAPGEKTVYTNTNYVVAGLIAEAVTGTPVSDEVTRRVIVPLGLRDTYWPAPDDTGLRKPFAHGYENKHGVRTDVTDFNASAAGMSGSLVSTGEDMAVFVSALLAGRVVPPAQLADMMDTVELDSQGQRYGLGLGSIDLSCGVRVWGHSGGIPGFHTLMIAPQGGPALTVTVTQDPETGDPLEQAAEAFYCT</sequence>
<dbReference type="Pfam" id="PF00144">
    <property type="entry name" value="Beta-lactamase"/>
    <property type="match status" value="1"/>
</dbReference>
<dbReference type="Proteomes" id="UP000011200">
    <property type="component" value="Chromosome"/>
</dbReference>
<accession>A0A2U9Q0L8</accession>
<dbReference type="InterPro" id="IPR012338">
    <property type="entry name" value="Beta-lactam/transpept-like"/>
</dbReference>
<dbReference type="PANTHER" id="PTHR46825">
    <property type="entry name" value="D-ALANYL-D-ALANINE-CARBOXYPEPTIDASE/ENDOPEPTIDASE AMPH"/>
    <property type="match status" value="1"/>
</dbReference>
<protein>
    <submittedName>
        <fullName evidence="2">Beta-lactamase</fullName>
    </submittedName>
</protein>
<name>A0A2U9Q0L8_MYCSE</name>
<reference evidence="2 3" key="1">
    <citation type="journal article" date="2013" name="Genome Announc.">
        <title>Draft genome sequence of MKD8, a conjugal recipient Mycobacterium smegmatis strain.</title>
        <authorList>
            <person name="Gray T.A."/>
            <person name="Palumbo M.J."/>
            <person name="Derbyshire K.M."/>
        </authorList>
    </citation>
    <scope>NUCLEOTIDE SEQUENCE [LARGE SCALE GENOMIC DNA]</scope>
    <source>
        <strain evidence="2 3">MKD8</strain>
    </source>
</reference>
<dbReference type="InterPro" id="IPR050491">
    <property type="entry name" value="AmpC-like"/>
</dbReference>
<dbReference type="SUPFAM" id="SSF56601">
    <property type="entry name" value="beta-lactamase/transpeptidase-like"/>
    <property type="match status" value="1"/>
</dbReference>
<evidence type="ECO:0000313" key="3">
    <source>
        <dbReference type="Proteomes" id="UP000011200"/>
    </source>
</evidence>
<reference evidence="3" key="2">
    <citation type="submission" date="2018-03" db="EMBL/GenBank/DDBJ databases">
        <authorList>
            <person name="Derbyshire K."/>
            <person name="Gray T.A."/>
            <person name="Champion M."/>
        </authorList>
    </citation>
    <scope>NUCLEOTIDE SEQUENCE [LARGE SCALE GENOMIC DNA]</scope>
    <source>
        <strain evidence="3">MKD8</strain>
    </source>
</reference>
<dbReference type="InterPro" id="IPR001466">
    <property type="entry name" value="Beta-lactam-related"/>
</dbReference>
<organism evidence="2 3">
    <name type="scientific">Mycolicibacterium smegmatis (strain MKD8)</name>
    <name type="common">Mycobacterium smegmatis</name>
    <dbReference type="NCBI Taxonomy" id="1214915"/>
    <lineage>
        <taxon>Bacteria</taxon>
        <taxon>Bacillati</taxon>
        <taxon>Actinomycetota</taxon>
        <taxon>Actinomycetes</taxon>
        <taxon>Mycobacteriales</taxon>
        <taxon>Mycobacteriaceae</taxon>
        <taxon>Mycolicibacterium</taxon>
    </lineage>
</organism>
<dbReference type="RefSeq" id="WP_232836264.1">
    <property type="nucleotide sequence ID" value="NZ_CP027541.1"/>
</dbReference>
<feature type="domain" description="Beta-lactamase-related" evidence="1">
    <location>
        <begin position="36"/>
        <end position="356"/>
    </location>
</feature>
<dbReference type="Gene3D" id="3.40.710.10">
    <property type="entry name" value="DD-peptidase/beta-lactamase superfamily"/>
    <property type="match status" value="1"/>
</dbReference>
<gene>
    <name evidence="2" type="ORF">D806_066240</name>
</gene>